<organism evidence="1 2">
    <name type="scientific">Cyclotella cryptica</name>
    <dbReference type="NCBI Taxonomy" id="29204"/>
    <lineage>
        <taxon>Eukaryota</taxon>
        <taxon>Sar</taxon>
        <taxon>Stramenopiles</taxon>
        <taxon>Ochrophyta</taxon>
        <taxon>Bacillariophyta</taxon>
        <taxon>Coscinodiscophyceae</taxon>
        <taxon>Thalassiosirophycidae</taxon>
        <taxon>Stephanodiscales</taxon>
        <taxon>Stephanodiscaceae</taxon>
        <taxon>Cyclotella</taxon>
    </lineage>
</organism>
<dbReference type="Proteomes" id="UP001516023">
    <property type="component" value="Unassembled WGS sequence"/>
</dbReference>
<gene>
    <name evidence="1" type="ORF">HJC23_003585</name>
</gene>
<comment type="caution">
    <text evidence="1">The sequence shown here is derived from an EMBL/GenBank/DDBJ whole genome shotgun (WGS) entry which is preliminary data.</text>
</comment>
<evidence type="ECO:0000313" key="1">
    <source>
        <dbReference type="EMBL" id="KAL3779724.1"/>
    </source>
</evidence>
<reference evidence="1 2" key="1">
    <citation type="journal article" date="2020" name="G3 (Bethesda)">
        <title>Improved Reference Genome for Cyclotella cryptica CCMP332, a Model for Cell Wall Morphogenesis, Salinity Adaptation, and Lipid Production in Diatoms (Bacillariophyta).</title>
        <authorList>
            <person name="Roberts W.R."/>
            <person name="Downey K.M."/>
            <person name="Ruck E.C."/>
            <person name="Traller J.C."/>
            <person name="Alverson A.J."/>
        </authorList>
    </citation>
    <scope>NUCLEOTIDE SEQUENCE [LARGE SCALE GENOMIC DNA]</scope>
    <source>
        <strain evidence="1 2">CCMP332</strain>
    </source>
</reference>
<dbReference type="AlphaFoldDB" id="A0ABD3NUX3"/>
<evidence type="ECO:0000313" key="2">
    <source>
        <dbReference type="Proteomes" id="UP001516023"/>
    </source>
</evidence>
<proteinExistence type="predicted"/>
<accession>A0ABD3NUX3</accession>
<dbReference type="EMBL" id="JABMIG020000378">
    <property type="protein sequence ID" value="KAL3779724.1"/>
    <property type="molecule type" value="Genomic_DNA"/>
</dbReference>
<name>A0ABD3NUX3_9STRA</name>
<sequence length="145" mass="16588">MNLDASGRVSNNDPLIKYASRTYAGMNASDHLQRVDSLKINCNPRWQLSLVSGNSSRRRNSCYRRGCGCCSRFLCISVCGCEKRYANVSPEKTMSIRERNTLDKNTEKLTLKQITSIDYDDAMSEWKRVWGMNLKLVHCAQRARV</sequence>
<protein>
    <submittedName>
        <fullName evidence="1">Uncharacterized protein</fullName>
    </submittedName>
</protein>
<keyword evidence="2" id="KW-1185">Reference proteome</keyword>